<evidence type="ECO:0000313" key="5">
    <source>
        <dbReference type="Proteomes" id="UP001201262"/>
    </source>
</evidence>
<dbReference type="AlphaFoldDB" id="A0AAD4PZW9"/>
<evidence type="ECO:0000256" key="2">
    <source>
        <dbReference type="ARBA" id="ARBA00022676"/>
    </source>
</evidence>
<dbReference type="InterPro" id="IPR050757">
    <property type="entry name" value="Collagen_mod_GT25"/>
</dbReference>
<protein>
    <recommendedName>
        <fullName evidence="6">Glycosyltransferase family 25 protein</fullName>
    </recommendedName>
</protein>
<dbReference type="PANTHER" id="PTHR10730">
    <property type="entry name" value="PROCOLLAGEN-LYSINE,2-OXOGLUTARATE 5-DIOXYGENASE/GLYCOSYLTRANSFERASE 25 FAMILY MEMBER"/>
    <property type="match status" value="1"/>
</dbReference>
<keyword evidence="3" id="KW-0808">Transferase</keyword>
<gene>
    <name evidence="4" type="ORF">BGW36DRAFT_397886</name>
</gene>
<proteinExistence type="inferred from homology"/>
<name>A0AAD4PZW9_9EURO</name>
<dbReference type="PANTHER" id="PTHR10730:SF53">
    <property type="entry name" value="GLYCOSYLTRANSFERASE 25 FAMILY MEMBER"/>
    <property type="match status" value="1"/>
</dbReference>
<keyword evidence="2" id="KW-0328">Glycosyltransferase</keyword>
<dbReference type="Proteomes" id="UP001201262">
    <property type="component" value="Unassembled WGS sequence"/>
</dbReference>
<sequence>MSSTTGLQLEYIQAKTGNEVLDKALPPPASHTNQRSGNIGSWRGHLNAIRAVVENNLDSALILEDDSDWDIRVHDQFTEFAETTRVLTQPLAGSTTNYADPTFFDPSEGGQPEHLIYGQLPRTVPPQVSPYGDDWDVLWVGHCGTEAPNINLEDKDKSKLSKTLPRGRVIHYNDETVPENQYLNVMEQEFDPRDIFPHHTRTTHHVMGQICSLGYAVSQRGARRILYEMGVKKFDGPYDIMLRDICEGVNERPKGAVCLSVEPGLLNHHRPVGLSAYHSDISEHMAPPVDVAFTENVRYSARLSIPKLIVGDTDYEDQWPDTVKISS</sequence>
<organism evidence="4 5">
    <name type="scientific">Talaromyces proteolyticus</name>
    <dbReference type="NCBI Taxonomy" id="1131652"/>
    <lineage>
        <taxon>Eukaryota</taxon>
        <taxon>Fungi</taxon>
        <taxon>Dikarya</taxon>
        <taxon>Ascomycota</taxon>
        <taxon>Pezizomycotina</taxon>
        <taxon>Eurotiomycetes</taxon>
        <taxon>Eurotiomycetidae</taxon>
        <taxon>Eurotiales</taxon>
        <taxon>Trichocomaceae</taxon>
        <taxon>Talaromyces</taxon>
        <taxon>Talaromyces sect. Bacilispori</taxon>
    </lineage>
</organism>
<evidence type="ECO:0000256" key="1">
    <source>
        <dbReference type="ARBA" id="ARBA00006721"/>
    </source>
</evidence>
<keyword evidence="5" id="KW-1185">Reference proteome</keyword>
<dbReference type="GO" id="GO:0016740">
    <property type="term" value="F:transferase activity"/>
    <property type="evidence" value="ECO:0007669"/>
    <property type="project" value="UniProtKB-KW"/>
</dbReference>
<evidence type="ECO:0008006" key="6">
    <source>
        <dbReference type="Google" id="ProtNLM"/>
    </source>
</evidence>
<evidence type="ECO:0000256" key="3">
    <source>
        <dbReference type="ARBA" id="ARBA00022679"/>
    </source>
</evidence>
<evidence type="ECO:0000313" key="4">
    <source>
        <dbReference type="EMBL" id="KAH8696308.1"/>
    </source>
</evidence>
<comment type="caution">
    <text evidence="4">The sequence shown here is derived from an EMBL/GenBank/DDBJ whole genome shotgun (WGS) entry which is preliminary data.</text>
</comment>
<comment type="similarity">
    <text evidence="1">Belongs to the glycosyltransferase 25 family.</text>
</comment>
<dbReference type="GeneID" id="70248628"/>
<dbReference type="EMBL" id="JAJTJA010000007">
    <property type="protein sequence ID" value="KAH8696308.1"/>
    <property type="molecule type" value="Genomic_DNA"/>
</dbReference>
<accession>A0AAD4PZW9</accession>
<reference evidence="4" key="1">
    <citation type="submission" date="2021-12" db="EMBL/GenBank/DDBJ databases">
        <title>Convergent genome expansion in fungi linked to evolution of root-endophyte symbiosis.</title>
        <authorList>
            <consortium name="DOE Joint Genome Institute"/>
            <person name="Ke Y.-H."/>
            <person name="Bonito G."/>
            <person name="Liao H.-L."/>
            <person name="Looney B."/>
            <person name="Rojas-Flechas A."/>
            <person name="Nash J."/>
            <person name="Hameed K."/>
            <person name="Schadt C."/>
            <person name="Martin F."/>
            <person name="Crous P.W."/>
            <person name="Miettinen O."/>
            <person name="Magnuson J.K."/>
            <person name="Labbe J."/>
            <person name="Jacobson D."/>
            <person name="Doktycz M.J."/>
            <person name="Veneault-Fourrey C."/>
            <person name="Kuo A."/>
            <person name="Mondo S."/>
            <person name="Calhoun S."/>
            <person name="Riley R."/>
            <person name="Ohm R."/>
            <person name="LaButti K."/>
            <person name="Andreopoulos B."/>
            <person name="Pangilinan J."/>
            <person name="Nolan M."/>
            <person name="Tritt A."/>
            <person name="Clum A."/>
            <person name="Lipzen A."/>
            <person name="Daum C."/>
            <person name="Barry K."/>
            <person name="Grigoriev I.V."/>
            <person name="Vilgalys R."/>
        </authorList>
    </citation>
    <scope>NUCLEOTIDE SEQUENCE</scope>
    <source>
        <strain evidence="4">PMI_201</strain>
    </source>
</reference>
<dbReference type="RefSeq" id="XP_046071246.1">
    <property type="nucleotide sequence ID" value="XM_046218341.1"/>
</dbReference>